<sequence>METLITIFIEKLGLEKRHFEKFSNEMYTKIVKKKEHLIIEGSVCKFIGVVTSGTLRSYIRNNGEEFNNDFYLENSFVSAYTSYLTQMPTNCNIQALTDVEINYITYNQLNKLIAEDSDFLKLGKYISDNYFIRKCKRETSFLKNTASERLENLSTIFPGIEQQVSQYHIASYLGIKPESLSRIKLLTYIKK</sequence>
<keyword evidence="3" id="KW-1185">Reference proteome</keyword>
<reference evidence="2 3" key="1">
    <citation type="submission" date="2014-07" db="EMBL/GenBank/DDBJ databases">
        <title>Genome of Chryseobacterium luteum DSM 18605.</title>
        <authorList>
            <person name="Stropko S.J."/>
            <person name="Pipes S.E."/>
            <person name="Newman J.D."/>
        </authorList>
    </citation>
    <scope>NUCLEOTIDE SEQUENCE [LARGE SCALE GENOMIC DNA]</scope>
    <source>
        <strain evidence="2 3">DSM 18605</strain>
    </source>
</reference>
<evidence type="ECO:0000313" key="3">
    <source>
        <dbReference type="Proteomes" id="UP000028703"/>
    </source>
</evidence>
<dbReference type="AlphaFoldDB" id="A0A085ZEB0"/>
<dbReference type="eggNOG" id="COG0664">
    <property type="taxonomic scope" value="Bacteria"/>
</dbReference>
<dbReference type="InterPro" id="IPR000595">
    <property type="entry name" value="cNMP-bd_dom"/>
</dbReference>
<accession>A0A085ZEB0</accession>
<dbReference type="Pfam" id="PF00027">
    <property type="entry name" value="cNMP_binding"/>
    <property type="match status" value="1"/>
</dbReference>
<gene>
    <name evidence="2" type="ORF">IX38_12445</name>
</gene>
<name>A0A085ZEB0_9FLAO</name>
<feature type="domain" description="Cyclic nucleotide-binding" evidence="1">
    <location>
        <begin position="31"/>
        <end position="116"/>
    </location>
</feature>
<organism evidence="2 3">
    <name type="scientific">Chryseobacterium luteum</name>
    <dbReference type="NCBI Taxonomy" id="421531"/>
    <lineage>
        <taxon>Bacteria</taxon>
        <taxon>Pseudomonadati</taxon>
        <taxon>Bacteroidota</taxon>
        <taxon>Flavobacteriia</taxon>
        <taxon>Flavobacteriales</taxon>
        <taxon>Weeksellaceae</taxon>
        <taxon>Chryseobacterium group</taxon>
        <taxon>Chryseobacterium</taxon>
    </lineage>
</organism>
<evidence type="ECO:0000259" key="1">
    <source>
        <dbReference type="Pfam" id="PF00027"/>
    </source>
</evidence>
<dbReference type="OrthoDB" id="663011at2"/>
<dbReference type="Proteomes" id="UP000028703">
    <property type="component" value="Unassembled WGS sequence"/>
</dbReference>
<dbReference type="InterPro" id="IPR018490">
    <property type="entry name" value="cNMP-bd_dom_sf"/>
</dbReference>
<dbReference type="CDD" id="cd00038">
    <property type="entry name" value="CAP_ED"/>
    <property type="match status" value="1"/>
</dbReference>
<proteinExistence type="predicted"/>
<dbReference type="STRING" id="421531.IX38_12445"/>
<dbReference type="SUPFAM" id="SSF51206">
    <property type="entry name" value="cAMP-binding domain-like"/>
    <property type="match status" value="1"/>
</dbReference>
<dbReference type="InterPro" id="IPR014710">
    <property type="entry name" value="RmlC-like_jellyroll"/>
</dbReference>
<comment type="caution">
    <text evidence="2">The sequence shown here is derived from an EMBL/GenBank/DDBJ whole genome shotgun (WGS) entry which is preliminary data.</text>
</comment>
<protein>
    <submittedName>
        <fullName evidence="2">Cyclic nucleotide-binding protein</fullName>
    </submittedName>
</protein>
<evidence type="ECO:0000313" key="2">
    <source>
        <dbReference type="EMBL" id="KFF02774.1"/>
    </source>
</evidence>
<dbReference type="Gene3D" id="2.60.120.10">
    <property type="entry name" value="Jelly Rolls"/>
    <property type="match status" value="1"/>
</dbReference>
<dbReference type="EMBL" id="JPRO01000010">
    <property type="protein sequence ID" value="KFF02774.1"/>
    <property type="molecule type" value="Genomic_DNA"/>
</dbReference>
<dbReference type="RefSeq" id="WP_034705242.1">
    <property type="nucleotide sequence ID" value="NZ_JPRO01000010.1"/>
</dbReference>